<name>A0A6G1H9Y4_9PEZI</name>
<dbReference type="PANTHER" id="PTHR43135:SF3">
    <property type="entry name" value="ALPHA-D-RIBOSE 1-METHYLPHOSPHONATE 5-TRIPHOSPHATE DIPHOSPHATASE"/>
    <property type="match status" value="1"/>
</dbReference>
<dbReference type="Gene3D" id="2.30.40.10">
    <property type="entry name" value="Urease, subunit C, domain 1"/>
    <property type="match status" value="1"/>
</dbReference>
<dbReference type="AlphaFoldDB" id="A0A6G1H9Y4"/>
<feature type="domain" description="Amidohydrolase-related" evidence="1">
    <location>
        <begin position="61"/>
        <end position="416"/>
    </location>
</feature>
<dbReference type="InterPro" id="IPR051781">
    <property type="entry name" value="Metallo-dep_Hydrolase"/>
</dbReference>
<dbReference type="GO" id="GO:0016810">
    <property type="term" value="F:hydrolase activity, acting on carbon-nitrogen (but not peptide) bonds"/>
    <property type="evidence" value="ECO:0007669"/>
    <property type="project" value="InterPro"/>
</dbReference>
<dbReference type="OrthoDB" id="5595695at2759"/>
<dbReference type="PANTHER" id="PTHR43135">
    <property type="entry name" value="ALPHA-D-RIBOSE 1-METHYLPHOSPHONATE 5-TRIPHOSPHATE DIPHOSPHATASE"/>
    <property type="match status" value="1"/>
</dbReference>
<dbReference type="SUPFAM" id="SSF51556">
    <property type="entry name" value="Metallo-dependent hydrolases"/>
    <property type="match status" value="1"/>
</dbReference>
<dbReference type="InterPro" id="IPR011059">
    <property type="entry name" value="Metal-dep_hydrolase_composite"/>
</dbReference>
<dbReference type="Proteomes" id="UP000800041">
    <property type="component" value="Unassembled WGS sequence"/>
</dbReference>
<dbReference type="EMBL" id="ML977143">
    <property type="protein sequence ID" value="KAF1990036.1"/>
    <property type="molecule type" value="Genomic_DNA"/>
</dbReference>
<proteinExistence type="predicted"/>
<reference evidence="2" key="1">
    <citation type="journal article" date="2020" name="Stud. Mycol.">
        <title>101 Dothideomycetes genomes: a test case for predicting lifestyles and emergence of pathogens.</title>
        <authorList>
            <person name="Haridas S."/>
            <person name="Albert R."/>
            <person name="Binder M."/>
            <person name="Bloem J."/>
            <person name="Labutti K."/>
            <person name="Salamov A."/>
            <person name="Andreopoulos B."/>
            <person name="Baker S."/>
            <person name="Barry K."/>
            <person name="Bills G."/>
            <person name="Bluhm B."/>
            <person name="Cannon C."/>
            <person name="Castanera R."/>
            <person name="Culley D."/>
            <person name="Daum C."/>
            <person name="Ezra D."/>
            <person name="Gonzalez J."/>
            <person name="Henrissat B."/>
            <person name="Kuo A."/>
            <person name="Liang C."/>
            <person name="Lipzen A."/>
            <person name="Lutzoni F."/>
            <person name="Magnuson J."/>
            <person name="Mondo S."/>
            <person name="Nolan M."/>
            <person name="Ohm R."/>
            <person name="Pangilinan J."/>
            <person name="Park H.-J."/>
            <person name="Ramirez L."/>
            <person name="Alfaro M."/>
            <person name="Sun H."/>
            <person name="Tritt A."/>
            <person name="Yoshinaga Y."/>
            <person name="Zwiers L.-H."/>
            <person name="Turgeon B."/>
            <person name="Goodwin S."/>
            <person name="Spatafora J."/>
            <person name="Crous P."/>
            <person name="Grigoriev I."/>
        </authorList>
    </citation>
    <scope>NUCLEOTIDE SEQUENCE</scope>
    <source>
        <strain evidence="2">CBS 113979</strain>
    </source>
</reference>
<protein>
    <recommendedName>
        <fullName evidence="1">Amidohydrolase-related domain-containing protein</fullName>
    </recommendedName>
</protein>
<accession>A0A6G1H9Y4</accession>
<dbReference type="InterPro" id="IPR032466">
    <property type="entry name" value="Metal_Hydrolase"/>
</dbReference>
<sequence>MPTTIMASLLIKDVRIFTGEEEINNGYVLVSDSKIASFGSSNSIPSSLPPNTLTLSKPGHTLLPGFLDAHIHANGGSELALEQSLRFGVTTVMDMHNEIAHVRKLKKLAGESKDVADFKTSALSATVENGWPIPVITAHDKSEETAKEIATWPRLTNKENVSAYLKQNIADGCDYIKLMQERGAAMGFPPLAHPSESLQSLIVSAAHSHGLKAVAHATCLADTLLVLRAGVDGLTHTFYDQPPTEELVQAYKMNNAWCNPTLAAIGSLTTEGKPIAERFAHDERVKGLIGEVERERMCQCMGFHAESSKVGFAYESVRRLRKEGIDIICGSDAAGPAIGTAWGLSLHHELFLFVDKVGFTPKEALISASSLTAKLFGFGDRGRIAEGLKADLVLVEGNPLEDIDATLNLRGVWRDGVLASVYEGKV</sequence>
<dbReference type="Pfam" id="PF01979">
    <property type="entry name" value="Amidohydro_1"/>
    <property type="match status" value="1"/>
</dbReference>
<dbReference type="SUPFAM" id="SSF51338">
    <property type="entry name" value="Composite domain of metallo-dependent hydrolases"/>
    <property type="match status" value="1"/>
</dbReference>
<evidence type="ECO:0000313" key="3">
    <source>
        <dbReference type="Proteomes" id="UP000800041"/>
    </source>
</evidence>
<organism evidence="2 3">
    <name type="scientific">Aulographum hederae CBS 113979</name>
    <dbReference type="NCBI Taxonomy" id="1176131"/>
    <lineage>
        <taxon>Eukaryota</taxon>
        <taxon>Fungi</taxon>
        <taxon>Dikarya</taxon>
        <taxon>Ascomycota</taxon>
        <taxon>Pezizomycotina</taxon>
        <taxon>Dothideomycetes</taxon>
        <taxon>Pleosporomycetidae</taxon>
        <taxon>Aulographales</taxon>
        <taxon>Aulographaceae</taxon>
    </lineage>
</organism>
<keyword evidence="3" id="KW-1185">Reference proteome</keyword>
<dbReference type="Gene3D" id="3.30.110.90">
    <property type="entry name" value="Amidohydrolase"/>
    <property type="match status" value="1"/>
</dbReference>
<dbReference type="Gene3D" id="3.40.50.10910">
    <property type="entry name" value="Amidohydrolase"/>
    <property type="match status" value="1"/>
</dbReference>
<dbReference type="InterPro" id="IPR006680">
    <property type="entry name" value="Amidohydro-rel"/>
</dbReference>
<evidence type="ECO:0000259" key="1">
    <source>
        <dbReference type="Pfam" id="PF01979"/>
    </source>
</evidence>
<evidence type="ECO:0000313" key="2">
    <source>
        <dbReference type="EMBL" id="KAF1990036.1"/>
    </source>
</evidence>
<dbReference type="Gene3D" id="1.20.58.520">
    <property type="entry name" value="Amidohydrolase"/>
    <property type="match status" value="1"/>
</dbReference>
<gene>
    <name evidence="2" type="ORF">K402DRAFT_390355</name>
</gene>